<comment type="function">
    <text evidence="5">Catalyzes the phosphorylation of thiamine to thiamine phosphate.</text>
</comment>
<evidence type="ECO:0000256" key="3">
    <source>
        <dbReference type="ARBA" id="ARBA00022777"/>
    </source>
</evidence>
<evidence type="ECO:0000313" key="7">
    <source>
        <dbReference type="EMBL" id="PAV97505.1"/>
    </source>
</evidence>
<feature type="domain" description="Aminoglycoside phosphotransferase" evidence="6">
    <location>
        <begin position="40"/>
        <end position="243"/>
    </location>
</feature>
<dbReference type="HAMAP" id="MF_01604">
    <property type="entry name" value="Thiamine_kinase"/>
    <property type="match status" value="1"/>
</dbReference>
<dbReference type="GO" id="GO:0005524">
    <property type="term" value="F:ATP binding"/>
    <property type="evidence" value="ECO:0007669"/>
    <property type="project" value="UniProtKB-KW"/>
</dbReference>
<dbReference type="GO" id="GO:0005737">
    <property type="term" value="C:cytoplasm"/>
    <property type="evidence" value="ECO:0007669"/>
    <property type="project" value="TreeGrafter"/>
</dbReference>
<gene>
    <name evidence="5" type="primary">thiK</name>
    <name evidence="7" type="ORF">CJD50_07605</name>
</gene>
<accession>A0A2A2MFJ5</accession>
<dbReference type="GO" id="GO:0004305">
    <property type="term" value="F:ethanolamine kinase activity"/>
    <property type="evidence" value="ECO:0007669"/>
    <property type="project" value="TreeGrafter"/>
</dbReference>
<evidence type="ECO:0000256" key="4">
    <source>
        <dbReference type="ARBA" id="ARBA00022840"/>
    </source>
</evidence>
<dbReference type="GO" id="GO:0006646">
    <property type="term" value="P:phosphatidylethanolamine biosynthetic process"/>
    <property type="evidence" value="ECO:0007669"/>
    <property type="project" value="TreeGrafter"/>
</dbReference>
<keyword evidence="2 5" id="KW-0547">Nucleotide-binding</keyword>
<keyword evidence="1 5" id="KW-0808">Transferase</keyword>
<dbReference type="Gene3D" id="3.30.200.20">
    <property type="entry name" value="Phosphorylase Kinase, domain 1"/>
    <property type="match status" value="1"/>
</dbReference>
<dbReference type="RefSeq" id="WP_039186446.1">
    <property type="nucleotide sequence ID" value="NZ_CAUFSP010000007.1"/>
</dbReference>
<dbReference type="PANTHER" id="PTHR22603">
    <property type="entry name" value="CHOLINE/ETHANOALAMINE KINASE"/>
    <property type="match status" value="1"/>
</dbReference>
<dbReference type="AlphaFoldDB" id="A0A2A2MFJ5"/>
<sequence>MSNVFESSLTSVRAVLARRFSLVDPLEWQISQVEGLTGINWKVSTPEGHAYLLRPQTQQKTQLGINRKRESHALRLAADAAIAPQCLGIDAGWLITEWIHGQALTDTNYFSHLPALAEKIVALHRLKPTGQARDFHRHCQRYYQLSSPHWFTPQALSIHQYWQSRALPTPLKFALLHMDIHPGNIIQTSSGLRLIDWEYAAVGDIALDLAAMYRSFGWTEPQQRYFTDLYVRAGGYADIEKLQQHVQCWLPRVDYMAWLWYEVRWQQSKQNSFREAANLLLSQLLAQREAGR</sequence>
<dbReference type="CDD" id="cd05151">
    <property type="entry name" value="ChoK-like"/>
    <property type="match status" value="1"/>
</dbReference>
<dbReference type="InterPro" id="IPR011009">
    <property type="entry name" value="Kinase-like_dom_sf"/>
</dbReference>
<proteinExistence type="inferred from homology"/>
<dbReference type="GO" id="GO:0019165">
    <property type="term" value="F:thiamine kinase activity"/>
    <property type="evidence" value="ECO:0007669"/>
    <property type="project" value="UniProtKB-UniRule"/>
</dbReference>
<dbReference type="Proteomes" id="UP000218796">
    <property type="component" value="Unassembled WGS sequence"/>
</dbReference>
<keyword evidence="8" id="KW-1185">Reference proteome</keyword>
<protein>
    <recommendedName>
        <fullName evidence="5">Thiamine kinase</fullName>
        <ecNumber evidence="5">2.7.1.89</ecNumber>
    </recommendedName>
</protein>
<dbReference type="UniPathway" id="UPA00060">
    <property type="reaction ID" value="UER00596"/>
</dbReference>
<evidence type="ECO:0000259" key="6">
    <source>
        <dbReference type="Pfam" id="PF01636"/>
    </source>
</evidence>
<dbReference type="PANTHER" id="PTHR22603:SF66">
    <property type="entry name" value="ETHANOLAMINE KINASE"/>
    <property type="match status" value="1"/>
</dbReference>
<name>A0A2A2MFJ5_9GAMM</name>
<organism evidence="7 8">
    <name type="scientific">Hafnia paralvei</name>
    <dbReference type="NCBI Taxonomy" id="546367"/>
    <lineage>
        <taxon>Bacteria</taxon>
        <taxon>Pseudomonadati</taxon>
        <taxon>Pseudomonadota</taxon>
        <taxon>Gammaproteobacteria</taxon>
        <taxon>Enterobacterales</taxon>
        <taxon>Hafniaceae</taxon>
        <taxon>Hafnia</taxon>
    </lineage>
</organism>
<comment type="catalytic activity">
    <reaction evidence="5">
        <text>thiamine + ATP = thiamine phosphate + ADP + H(+)</text>
        <dbReference type="Rhea" id="RHEA:12012"/>
        <dbReference type="ChEBI" id="CHEBI:15378"/>
        <dbReference type="ChEBI" id="CHEBI:18385"/>
        <dbReference type="ChEBI" id="CHEBI:30616"/>
        <dbReference type="ChEBI" id="CHEBI:37575"/>
        <dbReference type="ChEBI" id="CHEBI:456216"/>
        <dbReference type="EC" id="2.7.1.89"/>
    </reaction>
</comment>
<dbReference type="GO" id="GO:0009229">
    <property type="term" value="P:thiamine diphosphate biosynthetic process"/>
    <property type="evidence" value="ECO:0007669"/>
    <property type="project" value="UniProtKB-UniRule"/>
</dbReference>
<dbReference type="InterPro" id="IPR002575">
    <property type="entry name" value="Aminoglycoside_PTrfase"/>
</dbReference>
<reference evidence="7 8" key="1">
    <citation type="submission" date="2017-08" db="EMBL/GenBank/DDBJ databases">
        <title>Draft Genome Sequence of Hafnia alvei CITHA-6 Isolated from Raw Bovine Milk.</title>
        <authorList>
            <person name="Culligan E.P."/>
            <person name="Mcsweeney A."/>
            <person name="O'Doherty C."/>
            <person name="Gleeson E."/>
            <person name="O'Riordan D."/>
            <person name="Sleator R.D."/>
        </authorList>
    </citation>
    <scope>NUCLEOTIDE SEQUENCE [LARGE SCALE GENOMIC DNA]</scope>
    <source>
        <strain evidence="7 8">CITHA-6</strain>
    </source>
</reference>
<evidence type="ECO:0000256" key="1">
    <source>
        <dbReference type="ARBA" id="ARBA00022679"/>
    </source>
</evidence>
<dbReference type="Pfam" id="PF01636">
    <property type="entry name" value="APH"/>
    <property type="match status" value="1"/>
</dbReference>
<keyword evidence="4 5" id="KW-0067">ATP-binding</keyword>
<dbReference type="InterPro" id="IPR014093">
    <property type="entry name" value="Thiamine_kinase"/>
</dbReference>
<evidence type="ECO:0000313" key="8">
    <source>
        <dbReference type="Proteomes" id="UP000218796"/>
    </source>
</evidence>
<dbReference type="EMBL" id="NQMS01000002">
    <property type="protein sequence ID" value="PAV97505.1"/>
    <property type="molecule type" value="Genomic_DNA"/>
</dbReference>
<dbReference type="OrthoDB" id="179763at2"/>
<comment type="caution">
    <text evidence="7">The sequence shown here is derived from an EMBL/GenBank/DDBJ whole genome shotgun (WGS) entry which is preliminary data.</text>
</comment>
<comment type="pathway">
    <text evidence="5">Cofactor biosynthesis; thiamine diphosphate biosynthesis; thiamine phosphate from thiamine: step 1/1.</text>
</comment>
<comment type="similarity">
    <text evidence="5">Belongs to the thiamine kinase family.</text>
</comment>
<dbReference type="GO" id="GO:0006772">
    <property type="term" value="P:thiamine metabolic process"/>
    <property type="evidence" value="ECO:0007669"/>
    <property type="project" value="InterPro"/>
</dbReference>
<evidence type="ECO:0000256" key="5">
    <source>
        <dbReference type="HAMAP-Rule" id="MF_01604"/>
    </source>
</evidence>
<evidence type="ECO:0000256" key="2">
    <source>
        <dbReference type="ARBA" id="ARBA00022741"/>
    </source>
</evidence>
<keyword evidence="3 5" id="KW-0418">Kinase</keyword>
<dbReference type="SUPFAM" id="SSF56112">
    <property type="entry name" value="Protein kinase-like (PK-like)"/>
    <property type="match status" value="1"/>
</dbReference>
<dbReference type="Gene3D" id="3.90.1200.10">
    <property type="match status" value="1"/>
</dbReference>
<dbReference type="EC" id="2.7.1.89" evidence="5"/>